<gene>
    <name evidence="1" type="ORF">HMPREF0647_00985</name>
</gene>
<sequence length="63" mass="7699">MYFFGKSGLYWLKIPYTIDNLPNYTLAYALEFDLEAGYIKVKRAERERGYMVWQKDFKQFEKN</sequence>
<proteinExistence type="predicted"/>
<protein>
    <submittedName>
        <fullName evidence="1">Uncharacterized protein</fullName>
    </submittedName>
</protein>
<organism evidence="1 2">
    <name type="scientific">Prevotella bivia DNF00320</name>
    <dbReference type="NCBI Taxonomy" id="1401068"/>
    <lineage>
        <taxon>Bacteria</taxon>
        <taxon>Pseudomonadati</taxon>
        <taxon>Bacteroidota</taxon>
        <taxon>Bacteroidia</taxon>
        <taxon>Bacteroidales</taxon>
        <taxon>Prevotellaceae</taxon>
        <taxon>Prevotella</taxon>
    </lineage>
</organism>
<reference evidence="1 2" key="1">
    <citation type="submission" date="2014-07" db="EMBL/GenBank/DDBJ databases">
        <authorList>
            <person name="McCorrison J."/>
            <person name="Sanka R."/>
            <person name="Torralba M."/>
            <person name="Gillis M."/>
            <person name="Haft D.H."/>
            <person name="Methe B."/>
            <person name="Sutton G."/>
            <person name="Nelson K.E."/>
        </authorList>
    </citation>
    <scope>NUCLEOTIDE SEQUENCE [LARGE SCALE GENOMIC DNA]</scope>
    <source>
        <strain evidence="1 2">DNF00320</strain>
    </source>
</reference>
<name>A0A096BSP7_9BACT</name>
<evidence type="ECO:0000313" key="2">
    <source>
        <dbReference type="Proteomes" id="UP000029525"/>
    </source>
</evidence>
<evidence type="ECO:0000313" key="1">
    <source>
        <dbReference type="EMBL" id="KGF45717.1"/>
    </source>
</evidence>
<dbReference type="EMBL" id="JRNQ01000004">
    <property type="protein sequence ID" value="KGF45717.1"/>
    <property type="molecule type" value="Genomic_DNA"/>
</dbReference>
<accession>A0A096BSP7</accession>
<dbReference type="Proteomes" id="UP000029525">
    <property type="component" value="Unassembled WGS sequence"/>
</dbReference>
<dbReference type="AlphaFoldDB" id="A0A096BSP7"/>
<comment type="caution">
    <text evidence="1">The sequence shown here is derived from an EMBL/GenBank/DDBJ whole genome shotgun (WGS) entry which is preliminary data.</text>
</comment>